<comment type="subunit">
    <text evidence="6">The complex is composed of six subunits: RnfA, RnfB, RnfC, RnfD, RnfE and RnfG.</text>
</comment>
<gene>
    <name evidence="6" type="primary">rnfG</name>
    <name evidence="9" type="ORF">TVD_04585</name>
</gene>
<comment type="similarity">
    <text evidence="6">Belongs to the RnfG family.</text>
</comment>
<evidence type="ECO:0000256" key="1">
    <source>
        <dbReference type="ARBA" id="ARBA00022448"/>
    </source>
</evidence>
<evidence type="ECO:0000256" key="6">
    <source>
        <dbReference type="HAMAP-Rule" id="MF_00479"/>
    </source>
</evidence>
<dbReference type="AlphaFoldDB" id="A0A0G3G0H7"/>
<evidence type="ECO:0000256" key="7">
    <source>
        <dbReference type="SAM" id="MobiDB-lite"/>
    </source>
</evidence>
<reference evidence="9 10" key="1">
    <citation type="submission" date="2015-04" db="EMBL/GenBank/DDBJ databases">
        <title>Complete Sequence for the Genome of the Thioalkalivibrio versutus D301.</title>
        <authorList>
            <person name="Mu T."/>
            <person name="Zhou J."/>
            <person name="Xu X."/>
        </authorList>
    </citation>
    <scope>NUCLEOTIDE SEQUENCE [LARGE SCALE GENOMIC DNA]</scope>
    <source>
        <strain evidence="9 10">D301</strain>
    </source>
</reference>
<keyword evidence="6" id="KW-1278">Translocase</keyword>
<dbReference type="PANTHER" id="PTHR36118">
    <property type="entry name" value="ION-TRANSLOCATING OXIDOREDUCTASE COMPLEX SUBUNIT G"/>
    <property type="match status" value="1"/>
</dbReference>
<dbReference type="SMART" id="SM00900">
    <property type="entry name" value="FMN_bind"/>
    <property type="match status" value="1"/>
</dbReference>
<accession>A0A0G3G0H7</accession>
<evidence type="ECO:0000256" key="2">
    <source>
        <dbReference type="ARBA" id="ARBA00022553"/>
    </source>
</evidence>
<dbReference type="NCBIfam" id="NF002519">
    <property type="entry name" value="PRK01908.1"/>
    <property type="match status" value="1"/>
</dbReference>
<dbReference type="GO" id="GO:0010181">
    <property type="term" value="F:FMN binding"/>
    <property type="evidence" value="ECO:0007669"/>
    <property type="project" value="InterPro"/>
</dbReference>
<protein>
    <recommendedName>
        <fullName evidence="6">Ion-translocating oxidoreductase complex subunit G</fullName>
        <ecNumber evidence="6">7.-.-.-</ecNumber>
    </recommendedName>
    <alternativeName>
        <fullName evidence="6">Rnf electron transport complex subunit G</fullName>
    </alternativeName>
</protein>
<evidence type="ECO:0000256" key="3">
    <source>
        <dbReference type="ARBA" id="ARBA00022630"/>
    </source>
</evidence>
<dbReference type="GO" id="GO:0009055">
    <property type="term" value="F:electron transfer activity"/>
    <property type="evidence" value="ECO:0007669"/>
    <property type="project" value="InterPro"/>
</dbReference>
<dbReference type="PIRSF" id="PIRSF006091">
    <property type="entry name" value="E_trnsport_RnfG"/>
    <property type="match status" value="1"/>
</dbReference>
<evidence type="ECO:0000256" key="5">
    <source>
        <dbReference type="ARBA" id="ARBA00022982"/>
    </source>
</evidence>
<feature type="domain" description="FMN-binding" evidence="8">
    <location>
        <begin position="104"/>
        <end position="196"/>
    </location>
</feature>
<keyword evidence="1 6" id="KW-0813">Transport</keyword>
<keyword evidence="6" id="KW-0812">Transmembrane</keyword>
<dbReference type="RefSeq" id="WP_047250928.1">
    <property type="nucleotide sequence ID" value="NZ_CP011367.1"/>
</dbReference>
<dbReference type="InterPro" id="IPR010209">
    <property type="entry name" value="Ion_transpt_RnfG/RsxG"/>
</dbReference>
<keyword evidence="5 6" id="KW-0249">Electron transport</keyword>
<comment type="subcellular location">
    <subcellularLocation>
        <location evidence="6">Cell inner membrane</location>
        <topology evidence="6">Single-pass membrane protein</topology>
    </subcellularLocation>
</comment>
<dbReference type="Pfam" id="PF04205">
    <property type="entry name" value="FMN_bind"/>
    <property type="match status" value="1"/>
</dbReference>
<feature type="region of interest" description="Disordered" evidence="7">
    <location>
        <begin position="204"/>
        <end position="231"/>
    </location>
</feature>
<evidence type="ECO:0000256" key="4">
    <source>
        <dbReference type="ARBA" id="ARBA00022643"/>
    </source>
</evidence>
<keyword evidence="4 6" id="KW-0288">FMN</keyword>
<dbReference type="NCBIfam" id="TIGR01947">
    <property type="entry name" value="rnfG"/>
    <property type="match status" value="1"/>
</dbReference>
<keyword evidence="6" id="KW-0997">Cell inner membrane</keyword>
<keyword evidence="6" id="KW-1003">Cell membrane</keyword>
<dbReference type="KEGG" id="tvr:TVD_04585"/>
<dbReference type="Proteomes" id="UP000064201">
    <property type="component" value="Chromosome"/>
</dbReference>
<dbReference type="HAMAP" id="MF_00479">
    <property type="entry name" value="RsxG_RnfG"/>
    <property type="match status" value="1"/>
</dbReference>
<keyword evidence="6" id="KW-1133">Transmembrane helix</keyword>
<dbReference type="STRING" id="106634.TVD_04585"/>
<keyword evidence="2 6" id="KW-0597">Phosphoprotein</keyword>
<name>A0A0G3G0H7_9GAMM</name>
<dbReference type="PATRIC" id="fig|106634.4.peg.937"/>
<evidence type="ECO:0000313" key="9">
    <source>
        <dbReference type="EMBL" id="AKJ94693.1"/>
    </source>
</evidence>
<dbReference type="EC" id="7.-.-.-" evidence="6"/>
<keyword evidence="10" id="KW-1185">Reference proteome</keyword>
<dbReference type="GO" id="GO:0022900">
    <property type="term" value="P:electron transport chain"/>
    <property type="evidence" value="ECO:0007669"/>
    <property type="project" value="UniProtKB-UniRule"/>
</dbReference>
<dbReference type="GO" id="GO:0005886">
    <property type="term" value="C:plasma membrane"/>
    <property type="evidence" value="ECO:0007669"/>
    <property type="project" value="UniProtKB-SubCell"/>
</dbReference>
<dbReference type="PANTHER" id="PTHR36118:SF1">
    <property type="entry name" value="ION-TRANSLOCATING OXIDOREDUCTASE COMPLEX SUBUNIT G"/>
    <property type="match status" value="1"/>
</dbReference>
<dbReference type="OrthoDB" id="9784165at2"/>
<keyword evidence="3 6" id="KW-0285">Flavoprotein</keyword>
<comment type="cofactor">
    <cofactor evidence="6">
        <name>FMN</name>
        <dbReference type="ChEBI" id="CHEBI:58210"/>
    </cofactor>
</comment>
<dbReference type="EMBL" id="CP011367">
    <property type="protein sequence ID" value="AKJ94693.1"/>
    <property type="molecule type" value="Genomic_DNA"/>
</dbReference>
<sequence length="231" mass="24983">MGNLKPRDILLATALLAGFAAAGAGIVALVQDSTEARIAENRMAVNRNRIAELTGELDYHNDPVHDTIDLNHDLLGGGPLPVWFARDAEDEVVGIVFSAIAPDGYSGNIHLLIGVDRDGELQGVRVSAHRETPGLGDAIEAERSDWIRGFDGRSLGNPPAEGWHVRKDGGVFDQFTGATITPRAVVRAVYRTLEYFDHHRDELLATRPEETGSVTEPLPTSETNGDDEASR</sequence>
<organism evidence="9 10">
    <name type="scientific">Thioalkalivibrio versutus</name>
    <dbReference type="NCBI Taxonomy" id="106634"/>
    <lineage>
        <taxon>Bacteria</taxon>
        <taxon>Pseudomonadati</taxon>
        <taxon>Pseudomonadota</taxon>
        <taxon>Gammaproteobacteria</taxon>
        <taxon>Chromatiales</taxon>
        <taxon>Ectothiorhodospiraceae</taxon>
        <taxon>Thioalkalivibrio</taxon>
    </lineage>
</organism>
<feature type="modified residue" description="FMN phosphoryl threonine" evidence="6">
    <location>
        <position position="179"/>
    </location>
</feature>
<comment type="function">
    <text evidence="6">Part of a membrane-bound complex that couples electron transfer with translocation of ions across the membrane.</text>
</comment>
<evidence type="ECO:0000313" key="10">
    <source>
        <dbReference type="Proteomes" id="UP000064201"/>
    </source>
</evidence>
<keyword evidence="6" id="KW-0472">Membrane</keyword>
<feature type="compositionally biased region" description="Polar residues" evidence="7">
    <location>
        <begin position="212"/>
        <end position="223"/>
    </location>
</feature>
<dbReference type="InterPro" id="IPR007329">
    <property type="entry name" value="FMN-bd"/>
</dbReference>
<evidence type="ECO:0000259" key="8">
    <source>
        <dbReference type="SMART" id="SM00900"/>
    </source>
</evidence>
<proteinExistence type="inferred from homology"/>